<evidence type="ECO:0000313" key="1">
    <source>
        <dbReference type="EMBL" id="PWQ95677.1"/>
    </source>
</evidence>
<protein>
    <submittedName>
        <fullName evidence="1">Uncharacterized protein</fullName>
    </submittedName>
</protein>
<sequence length="107" mass="12260">MAELKELQTRIVNTRQERGFVTDPLKLQIMLTEEVGEISAELKRLWSKNYDDFSKERVASEIADTFVLLSALASEFDIDLESAVETKFFKSDSQRTWVSAEAVDHES</sequence>
<comment type="caution">
    <text evidence="1">The sequence shown here is derived from an EMBL/GenBank/DDBJ whole genome shotgun (WGS) entry which is preliminary data.</text>
</comment>
<proteinExistence type="predicted"/>
<dbReference type="Proteomes" id="UP000245506">
    <property type="component" value="Unassembled WGS sequence"/>
</dbReference>
<dbReference type="RefSeq" id="WP_109823605.1">
    <property type="nucleotide sequence ID" value="NZ_QGKL01000032.1"/>
</dbReference>
<dbReference type="OrthoDB" id="9807397at2"/>
<accession>A0A317CBE3</accession>
<dbReference type="Gene3D" id="1.10.287.1080">
    <property type="entry name" value="MazG-like"/>
    <property type="match status" value="1"/>
</dbReference>
<dbReference type="AlphaFoldDB" id="A0A317CBE3"/>
<reference evidence="1 2" key="1">
    <citation type="submission" date="2018-05" db="EMBL/GenBank/DDBJ databases">
        <title>Leucothrix arctica sp. nov., isolated from Arctic seawater.</title>
        <authorList>
            <person name="Choi A."/>
            <person name="Baek K."/>
        </authorList>
    </citation>
    <scope>NUCLEOTIDE SEQUENCE [LARGE SCALE GENOMIC DNA]</scope>
    <source>
        <strain evidence="1 2">IMCC9719</strain>
    </source>
</reference>
<name>A0A317CBE3_9GAMM</name>
<gene>
    <name evidence="1" type="ORF">DKT75_11625</name>
</gene>
<dbReference type="SUPFAM" id="SSF101386">
    <property type="entry name" value="all-alpha NTP pyrophosphatases"/>
    <property type="match status" value="1"/>
</dbReference>
<keyword evidence="2" id="KW-1185">Reference proteome</keyword>
<dbReference type="EMBL" id="QGKL01000032">
    <property type="protein sequence ID" value="PWQ95677.1"/>
    <property type="molecule type" value="Genomic_DNA"/>
</dbReference>
<organism evidence="1 2">
    <name type="scientific">Leucothrix arctica</name>
    <dbReference type="NCBI Taxonomy" id="1481894"/>
    <lineage>
        <taxon>Bacteria</taxon>
        <taxon>Pseudomonadati</taxon>
        <taxon>Pseudomonadota</taxon>
        <taxon>Gammaproteobacteria</taxon>
        <taxon>Thiotrichales</taxon>
        <taxon>Thiotrichaceae</taxon>
        <taxon>Leucothrix</taxon>
    </lineage>
</organism>
<evidence type="ECO:0000313" key="2">
    <source>
        <dbReference type="Proteomes" id="UP000245506"/>
    </source>
</evidence>